<dbReference type="InterPro" id="IPR012349">
    <property type="entry name" value="Split_barrel_FMN-bd"/>
</dbReference>
<reference evidence="2 3" key="1">
    <citation type="journal article" date="2018" name="Mol. Biol. Evol.">
        <title>Broad Genomic Sampling Reveals a Smut Pathogenic Ancestry of the Fungal Clade Ustilaginomycotina.</title>
        <authorList>
            <person name="Kijpornyongpan T."/>
            <person name="Mondo S.J."/>
            <person name="Barry K."/>
            <person name="Sandor L."/>
            <person name="Lee J."/>
            <person name="Lipzen A."/>
            <person name="Pangilinan J."/>
            <person name="LaButti K."/>
            <person name="Hainaut M."/>
            <person name="Henrissat B."/>
            <person name="Grigoriev I.V."/>
            <person name="Spatafora J.W."/>
            <person name="Aime M.C."/>
        </authorList>
    </citation>
    <scope>NUCLEOTIDE SEQUENCE [LARGE SCALE GENOMIC DNA]</scope>
    <source>
        <strain evidence="2 3">MCA 3882</strain>
    </source>
</reference>
<dbReference type="PANTHER" id="PTHR34818:SF1">
    <property type="entry name" value="PROTEIN BLI-3"/>
    <property type="match status" value="1"/>
</dbReference>
<dbReference type="InterPro" id="IPR038725">
    <property type="entry name" value="YdaG_split_barrel_FMN-bd"/>
</dbReference>
<dbReference type="InParanoid" id="A0A316V544"/>
<dbReference type="Gene3D" id="2.30.110.10">
    <property type="entry name" value="Electron Transport, Fmn-binding Protein, Chain A"/>
    <property type="match status" value="1"/>
</dbReference>
<dbReference type="RefSeq" id="XP_025351645.1">
    <property type="nucleotide sequence ID" value="XM_025499759.1"/>
</dbReference>
<sequence length="158" mass="17535">MSTTDPTAKKGVQSGQHLSADEKIKTAFALVNEIQTGMLTTRSPDGKLASRAMIHATLENNIFSFYFNRESGKADDVKTDDQVNLSYLNPKNGDWVSVSGKATINTDKNKVKKHWSSALKAWFDDKKDGKHTGDENDPRVALIDVHPEVSLFPFLILQ</sequence>
<evidence type="ECO:0000313" key="3">
    <source>
        <dbReference type="Proteomes" id="UP000245771"/>
    </source>
</evidence>
<gene>
    <name evidence="2" type="ORF">FA14DRAFT_162790</name>
</gene>
<dbReference type="AlphaFoldDB" id="A0A316V544"/>
<accession>A0A316V544</accession>
<dbReference type="Pfam" id="PF16242">
    <property type="entry name" value="Pyrid_ox_like"/>
    <property type="match status" value="1"/>
</dbReference>
<evidence type="ECO:0000313" key="2">
    <source>
        <dbReference type="EMBL" id="PWN31343.1"/>
    </source>
</evidence>
<dbReference type="Proteomes" id="UP000245771">
    <property type="component" value="Unassembled WGS sequence"/>
</dbReference>
<keyword evidence="3" id="KW-1185">Reference proteome</keyword>
<dbReference type="PANTHER" id="PTHR34818">
    <property type="entry name" value="PROTEIN BLI-3"/>
    <property type="match status" value="1"/>
</dbReference>
<proteinExistence type="predicted"/>
<dbReference type="InterPro" id="IPR052917">
    <property type="entry name" value="Stress-Dev_Protein"/>
</dbReference>
<dbReference type="STRING" id="1280837.A0A316V544"/>
<protein>
    <recommendedName>
        <fullName evidence="1">General stress protein FMN-binding split barrel domain-containing protein</fullName>
    </recommendedName>
</protein>
<evidence type="ECO:0000259" key="1">
    <source>
        <dbReference type="Pfam" id="PF16242"/>
    </source>
</evidence>
<dbReference type="OrthoDB" id="434253at2759"/>
<name>A0A316V544_9BASI</name>
<dbReference type="GeneID" id="37021540"/>
<organism evidence="2 3">
    <name type="scientific">Meira miltonrushii</name>
    <dbReference type="NCBI Taxonomy" id="1280837"/>
    <lineage>
        <taxon>Eukaryota</taxon>
        <taxon>Fungi</taxon>
        <taxon>Dikarya</taxon>
        <taxon>Basidiomycota</taxon>
        <taxon>Ustilaginomycotina</taxon>
        <taxon>Exobasidiomycetes</taxon>
        <taxon>Exobasidiales</taxon>
        <taxon>Brachybasidiaceae</taxon>
        <taxon>Meira</taxon>
    </lineage>
</organism>
<dbReference type="EMBL" id="KZ819611">
    <property type="protein sequence ID" value="PWN31343.1"/>
    <property type="molecule type" value="Genomic_DNA"/>
</dbReference>
<feature type="domain" description="General stress protein FMN-binding split barrel" evidence="1">
    <location>
        <begin position="24"/>
        <end position="148"/>
    </location>
</feature>
<dbReference type="SUPFAM" id="SSF50475">
    <property type="entry name" value="FMN-binding split barrel"/>
    <property type="match status" value="1"/>
</dbReference>